<organism evidence="2 3">
    <name type="scientific">Candidatus Muproteobacteria bacterium RBG_16_62_13</name>
    <dbReference type="NCBI Taxonomy" id="1817756"/>
    <lineage>
        <taxon>Bacteria</taxon>
        <taxon>Pseudomonadati</taxon>
        <taxon>Pseudomonadota</taxon>
        <taxon>Candidatus Muproteobacteria</taxon>
    </lineage>
</organism>
<protein>
    <submittedName>
        <fullName evidence="2">O-acetyl-ADP-ribose deacetylase</fullName>
    </submittedName>
</protein>
<dbReference type="CDD" id="cd02908">
    <property type="entry name" value="Macro_OAADPr_deacetylase"/>
    <property type="match status" value="1"/>
</dbReference>
<comment type="caution">
    <text evidence="2">The sequence shown here is derived from an EMBL/GenBank/DDBJ whole genome shotgun (WGS) entry which is preliminary data.</text>
</comment>
<name>A0A1F6T087_9PROT</name>
<proteinExistence type="predicted"/>
<dbReference type="Gene3D" id="3.40.220.10">
    <property type="entry name" value="Leucine Aminopeptidase, subunit E, domain 1"/>
    <property type="match status" value="1"/>
</dbReference>
<dbReference type="SUPFAM" id="SSF52949">
    <property type="entry name" value="Macro domain-like"/>
    <property type="match status" value="1"/>
</dbReference>
<dbReference type="PROSITE" id="PS51154">
    <property type="entry name" value="MACRO"/>
    <property type="match status" value="1"/>
</dbReference>
<dbReference type="Proteomes" id="UP000178379">
    <property type="component" value="Unassembled WGS sequence"/>
</dbReference>
<dbReference type="Pfam" id="PF01661">
    <property type="entry name" value="Macro"/>
    <property type="match status" value="1"/>
</dbReference>
<dbReference type="InterPro" id="IPR043472">
    <property type="entry name" value="Macro_dom-like"/>
</dbReference>
<dbReference type="PANTHER" id="PTHR11106">
    <property type="entry name" value="GANGLIOSIDE INDUCED DIFFERENTIATION ASSOCIATED PROTEIN 2-RELATED"/>
    <property type="match status" value="1"/>
</dbReference>
<reference evidence="2 3" key="1">
    <citation type="journal article" date="2016" name="Nat. Commun.">
        <title>Thousands of microbial genomes shed light on interconnected biogeochemical processes in an aquifer system.</title>
        <authorList>
            <person name="Anantharaman K."/>
            <person name="Brown C.T."/>
            <person name="Hug L.A."/>
            <person name="Sharon I."/>
            <person name="Castelle C.J."/>
            <person name="Probst A.J."/>
            <person name="Thomas B.C."/>
            <person name="Singh A."/>
            <person name="Wilkins M.J."/>
            <person name="Karaoz U."/>
            <person name="Brodie E.L."/>
            <person name="Williams K.H."/>
            <person name="Hubbard S.S."/>
            <person name="Banfield J.F."/>
        </authorList>
    </citation>
    <scope>NUCLEOTIDE SEQUENCE [LARGE SCALE GENOMIC DNA]</scope>
</reference>
<dbReference type="InterPro" id="IPR002589">
    <property type="entry name" value="Macro_dom"/>
</dbReference>
<dbReference type="EMBL" id="MFSQ01000116">
    <property type="protein sequence ID" value="OGI38588.1"/>
    <property type="molecule type" value="Genomic_DNA"/>
</dbReference>
<evidence type="ECO:0000259" key="1">
    <source>
        <dbReference type="PROSITE" id="PS51154"/>
    </source>
</evidence>
<sequence length="169" mass="17973">MIRILQADITTLRVDAIVNAANSTLLGGGGVDGAIHRTAGPELKKYCATLGGCSTGAAKITPGFRLPARYVIHTVGPVWSGGKNNESGLLASCYRNSFELSLKHGVKTIAFPSISTGVYGYPKPAAARIALAVMRDYQDRFDEITACCFSAADRELYENLLRTPDPGAH</sequence>
<dbReference type="SMART" id="SM00506">
    <property type="entry name" value="A1pp"/>
    <property type="match status" value="1"/>
</dbReference>
<dbReference type="AlphaFoldDB" id="A0A1F6T087"/>
<evidence type="ECO:0000313" key="3">
    <source>
        <dbReference type="Proteomes" id="UP000178379"/>
    </source>
</evidence>
<evidence type="ECO:0000313" key="2">
    <source>
        <dbReference type="EMBL" id="OGI38588.1"/>
    </source>
</evidence>
<dbReference type="NCBIfam" id="NF001664">
    <property type="entry name" value="PRK00431.1-6"/>
    <property type="match status" value="1"/>
</dbReference>
<accession>A0A1F6T087</accession>
<dbReference type="STRING" id="1817756.A2140_05905"/>
<dbReference type="PANTHER" id="PTHR11106:SF27">
    <property type="entry name" value="MACRO DOMAIN-CONTAINING PROTEIN"/>
    <property type="match status" value="1"/>
</dbReference>
<feature type="domain" description="Macro" evidence="1">
    <location>
        <begin position="1"/>
        <end position="165"/>
    </location>
</feature>
<gene>
    <name evidence="2" type="ORF">A2140_05905</name>
</gene>